<feature type="binding site" evidence="8">
    <location>
        <begin position="108"/>
        <end position="109"/>
    </location>
    <ligand>
        <name>pyridoxal 5'-phosphate</name>
        <dbReference type="ChEBI" id="CHEBI:597326"/>
    </ligand>
</feature>
<dbReference type="NCBIfam" id="TIGR00707">
    <property type="entry name" value="argD"/>
    <property type="match status" value="1"/>
</dbReference>
<dbReference type="InterPro" id="IPR015421">
    <property type="entry name" value="PyrdxlP-dep_Trfase_major"/>
</dbReference>
<accession>E5BA07</accession>
<name>E5BA07_ERWAM</name>
<evidence type="ECO:0000256" key="1">
    <source>
        <dbReference type="ARBA" id="ARBA00022490"/>
    </source>
</evidence>
<evidence type="ECO:0000313" key="9">
    <source>
        <dbReference type="EMBL" id="CBX82314.1"/>
    </source>
</evidence>
<dbReference type="InterPro" id="IPR049704">
    <property type="entry name" value="Aminotrans_3_PPA_site"/>
</dbReference>
<proteinExistence type="inferred from homology"/>
<dbReference type="AlphaFoldDB" id="E5BA07"/>
<dbReference type="InterPro" id="IPR015424">
    <property type="entry name" value="PyrdxlP-dep_Trfase"/>
</dbReference>
<comment type="similarity">
    <text evidence="8">Belongs to the class-III pyridoxal-phosphate-dependent aminotransferase family. ArgD subfamily.</text>
</comment>
<dbReference type="NCBIfam" id="TIGR03246">
    <property type="entry name" value="arg_catab_astC"/>
    <property type="match status" value="1"/>
</dbReference>
<dbReference type="HAMAP" id="MF_01107">
    <property type="entry name" value="ArgD_aminotrans_3"/>
    <property type="match status" value="1"/>
</dbReference>
<dbReference type="EC" id="2.6.1.17" evidence="8"/>
<dbReference type="GO" id="GO:0009089">
    <property type="term" value="P:lysine biosynthetic process via diaminopimelate"/>
    <property type="evidence" value="ECO:0007669"/>
    <property type="project" value="UniProtKB-UniRule"/>
</dbReference>
<keyword evidence="1 8" id="KW-0963">Cytoplasm</keyword>
<dbReference type="Gene3D" id="3.40.640.10">
    <property type="entry name" value="Type I PLP-dependent aspartate aminotransferase-like (Major domain)"/>
    <property type="match status" value="1"/>
</dbReference>
<feature type="binding site" evidence="8">
    <location>
        <position position="283"/>
    </location>
    <ligand>
        <name>N(2)-acetyl-L-ornithine</name>
        <dbReference type="ChEBI" id="CHEBI:57805"/>
    </ligand>
</feature>
<dbReference type="GO" id="GO:0005737">
    <property type="term" value="C:cytoplasm"/>
    <property type="evidence" value="ECO:0007669"/>
    <property type="project" value="UniProtKB-SubCell"/>
</dbReference>
<dbReference type="Pfam" id="PF00202">
    <property type="entry name" value="Aminotran_3"/>
    <property type="match status" value="1"/>
</dbReference>
<dbReference type="GO" id="GO:0009016">
    <property type="term" value="F:succinyldiaminopimelate transaminase activity"/>
    <property type="evidence" value="ECO:0007669"/>
    <property type="project" value="UniProtKB-UniRule"/>
</dbReference>
<comment type="function">
    <text evidence="8">Involved in both the arginine and lysine biosynthetic pathways.</text>
</comment>
<dbReference type="InterPro" id="IPR017652">
    <property type="entry name" value="Ac/SucOrn_transaminase_bac"/>
</dbReference>
<dbReference type="UniPathway" id="UPA00034">
    <property type="reaction ID" value="UER00020"/>
</dbReference>
<dbReference type="NCBIfam" id="NF003468">
    <property type="entry name" value="PRK05093.1"/>
    <property type="match status" value="1"/>
</dbReference>
<comment type="cofactor">
    <cofactor evidence="8">
        <name>pyridoxal 5'-phosphate</name>
        <dbReference type="ChEBI" id="CHEBI:597326"/>
    </cofactor>
    <text evidence="8">Binds 1 pyridoxal phosphate per subunit.</text>
</comment>
<dbReference type="PANTHER" id="PTHR11986">
    <property type="entry name" value="AMINOTRANSFERASE CLASS III"/>
    <property type="match status" value="1"/>
</dbReference>
<feature type="modified residue" description="N6-(pyridoxal phosphate)lysine" evidence="8">
    <location>
        <position position="255"/>
    </location>
</feature>
<comment type="subunit">
    <text evidence="8">Homodimer.</text>
</comment>
<sequence>MAAEKIAVTRATFDEVILPVYAPAQFVPVKGKGSRIWDQQGKEYIDFSGGIAVTALGHCHPALVEALKTQGETLWHTSNVFTNEPALRLARKLIDATFAERVFFANSGAEANEAAFKLARYYASQRHSPYKSKIIAFHNAFHGRTLFTVSVGGQPKYSDGFGPKPADIVHVPFNDLAAVKAVIDDHTCAIVVEPIQGEGGVVPATEEFMQGLRQLCDEHHALLVMDEVQSGMGRSGKLFAYEHYGVQPDIVTSAKALGGGFPVSAMLTTNAIASVMAPGVHGTTYGGNPLACAVAEAALDIINTPEVLDGVAARRQLFVDALQSLNTRRDLFSDIRGKGLLIGAALKPQYADKARDILNAAAAEGVMVLVAGSGVMRFAPSLLIEPADIAEGMERFAAAVEKVLA</sequence>
<dbReference type="SUPFAM" id="SSF53383">
    <property type="entry name" value="PLP-dependent transferases"/>
    <property type="match status" value="1"/>
</dbReference>
<dbReference type="CDD" id="cd00610">
    <property type="entry name" value="OAT_like"/>
    <property type="match status" value="1"/>
</dbReference>
<dbReference type="PROSITE" id="PS00600">
    <property type="entry name" value="AA_TRANSFER_CLASS_3"/>
    <property type="match status" value="1"/>
</dbReference>
<keyword evidence="2 8" id="KW-0055">Arginine biosynthesis</keyword>
<gene>
    <name evidence="8 9" type="primary">argD</name>
    <name evidence="8" type="synonym">dapC</name>
    <name evidence="9" type="ORF">EAIL5_3494</name>
</gene>
<feature type="binding site" evidence="8">
    <location>
        <position position="144"/>
    </location>
    <ligand>
        <name>N(2)-acetyl-L-ornithine</name>
        <dbReference type="ChEBI" id="CHEBI:57805"/>
    </ligand>
</feature>
<dbReference type="NCBIfam" id="NF009047">
    <property type="entry name" value="PRK12381.1"/>
    <property type="match status" value="1"/>
</dbReference>
<dbReference type="EC" id="2.6.1.11" evidence="8"/>
<keyword evidence="5 8" id="KW-0808">Transferase</keyword>
<dbReference type="FunFam" id="3.40.640.10:FF:000004">
    <property type="entry name" value="Acetylornithine aminotransferase"/>
    <property type="match status" value="1"/>
</dbReference>
<dbReference type="InterPro" id="IPR015422">
    <property type="entry name" value="PyrdxlP-dep_Trfase_small"/>
</dbReference>
<dbReference type="UniPathway" id="UPA00068">
    <property type="reaction ID" value="UER00109"/>
</dbReference>
<evidence type="ECO:0000256" key="4">
    <source>
        <dbReference type="ARBA" id="ARBA00022605"/>
    </source>
</evidence>
<comment type="subcellular location">
    <subcellularLocation>
        <location evidence="8">Cytoplasm</location>
    </subcellularLocation>
</comment>
<reference evidence="9" key="1">
    <citation type="journal article" date="2011" name="J. Bacteriol.">
        <title>Genome Sequence of an Erwinia amylovora Strain with Pathogenicity Restricted to Rubus Plants.</title>
        <authorList>
            <person name="Powney R."/>
            <person name="Smits T.H."/>
            <person name="Sawbridge T."/>
            <person name="Frey B."/>
            <person name="Blom J."/>
            <person name="Frey J.E."/>
            <person name="Plummer K.M."/>
            <person name="Beer S.V."/>
            <person name="Luck J."/>
            <person name="Duffy B."/>
            <person name="Rodoni B."/>
        </authorList>
    </citation>
    <scope>NUCLEOTIDE SEQUENCE</scope>
    <source>
        <strain evidence="9">ATCC BAA-2158</strain>
    </source>
</reference>
<keyword evidence="3 8" id="KW-0032">Aminotransferase</keyword>
<dbReference type="PIRSF" id="PIRSF000521">
    <property type="entry name" value="Transaminase_4ab_Lys_Orn"/>
    <property type="match status" value="1"/>
</dbReference>
<evidence type="ECO:0000256" key="7">
    <source>
        <dbReference type="ARBA" id="ARBA00023154"/>
    </source>
</evidence>
<evidence type="ECO:0000256" key="8">
    <source>
        <dbReference type="HAMAP-Rule" id="MF_01107"/>
    </source>
</evidence>
<organism evidence="9">
    <name type="scientific">Erwinia amylovora ATCC BAA-2158</name>
    <dbReference type="NCBI Taxonomy" id="889211"/>
    <lineage>
        <taxon>Bacteria</taxon>
        <taxon>Pseudomonadati</taxon>
        <taxon>Pseudomonadota</taxon>
        <taxon>Gammaproteobacteria</taxon>
        <taxon>Enterobacterales</taxon>
        <taxon>Erwiniaceae</taxon>
        <taxon>Erwinia</taxon>
    </lineage>
</organism>
<dbReference type="GO" id="GO:0030170">
    <property type="term" value="F:pyridoxal phosphate binding"/>
    <property type="evidence" value="ECO:0007669"/>
    <property type="project" value="InterPro"/>
</dbReference>
<keyword evidence="6 8" id="KW-0663">Pyridoxal phosphate</keyword>
<comment type="catalytic activity">
    <reaction evidence="8">
        <text>N-succinyl-(2S,6S)-2,6-diaminopimelate + 2-oxoglutarate = (S)-2-succinylamino-6-oxoheptanedioate + L-glutamate</text>
        <dbReference type="Rhea" id="RHEA:11960"/>
        <dbReference type="ChEBI" id="CHEBI:15685"/>
        <dbReference type="ChEBI" id="CHEBI:16810"/>
        <dbReference type="ChEBI" id="CHEBI:29985"/>
        <dbReference type="ChEBI" id="CHEBI:58087"/>
        <dbReference type="EC" id="2.6.1.17"/>
    </reaction>
</comment>
<evidence type="ECO:0000256" key="5">
    <source>
        <dbReference type="ARBA" id="ARBA00022679"/>
    </source>
</evidence>
<dbReference type="InterPro" id="IPR004636">
    <property type="entry name" value="AcOrn/SuccOrn_fam"/>
</dbReference>
<dbReference type="GO" id="GO:0003992">
    <property type="term" value="F:N2-acetyl-L-ornithine:2-oxoglutarate 5-aminotransferase activity"/>
    <property type="evidence" value="ECO:0007669"/>
    <property type="project" value="UniProtKB-UniRule"/>
</dbReference>
<dbReference type="GO" id="GO:0042802">
    <property type="term" value="F:identical protein binding"/>
    <property type="evidence" value="ECO:0007669"/>
    <property type="project" value="TreeGrafter"/>
</dbReference>
<dbReference type="InterPro" id="IPR050103">
    <property type="entry name" value="Class-III_PLP-dep_AT"/>
</dbReference>
<evidence type="ECO:0000256" key="3">
    <source>
        <dbReference type="ARBA" id="ARBA00022576"/>
    </source>
</evidence>
<evidence type="ECO:0000256" key="6">
    <source>
        <dbReference type="ARBA" id="ARBA00022898"/>
    </source>
</evidence>
<comment type="pathway">
    <text evidence="8">Amino-acid biosynthesis; L-lysine biosynthesis via DAP pathway; LL-2,6-diaminopimelate from (S)-tetrahydrodipicolinate (succinylase route): step 2/3.</text>
</comment>
<feature type="binding site" evidence="8">
    <location>
        <position position="141"/>
    </location>
    <ligand>
        <name>pyridoxal 5'-phosphate</name>
        <dbReference type="ChEBI" id="CHEBI:597326"/>
    </ligand>
</feature>
<protein>
    <recommendedName>
        <fullName evidence="8">Acetylornithine/succinyldiaminopimelate aminotransferase</fullName>
        <shortName evidence="8">ACOAT</shortName>
        <shortName evidence="8">DapATase</shortName>
        <shortName evidence="8">Succinyldiaminopimelate transferase</shortName>
        <ecNumber evidence="8">2.6.1.11</ecNumber>
        <ecNumber evidence="8">2.6.1.17</ecNumber>
    </recommendedName>
</protein>
<dbReference type="EMBL" id="FR719198">
    <property type="protein sequence ID" value="CBX82314.1"/>
    <property type="molecule type" value="Genomic_DNA"/>
</dbReference>
<dbReference type="GO" id="GO:0006526">
    <property type="term" value="P:L-arginine biosynthetic process"/>
    <property type="evidence" value="ECO:0007669"/>
    <property type="project" value="UniProtKB-UniRule"/>
</dbReference>
<comment type="catalytic activity">
    <reaction evidence="8">
        <text>N(2)-acetyl-L-ornithine + 2-oxoglutarate = N-acetyl-L-glutamate 5-semialdehyde + L-glutamate</text>
        <dbReference type="Rhea" id="RHEA:18049"/>
        <dbReference type="ChEBI" id="CHEBI:16810"/>
        <dbReference type="ChEBI" id="CHEBI:29123"/>
        <dbReference type="ChEBI" id="CHEBI:29985"/>
        <dbReference type="ChEBI" id="CHEBI:57805"/>
        <dbReference type="EC" id="2.6.1.11"/>
    </reaction>
</comment>
<evidence type="ECO:0000256" key="2">
    <source>
        <dbReference type="ARBA" id="ARBA00022571"/>
    </source>
</evidence>
<dbReference type="Gene3D" id="3.90.1150.10">
    <property type="entry name" value="Aspartate Aminotransferase, domain 1"/>
    <property type="match status" value="1"/>
</dbReference>
<keyword evidence="4 8" id="KW-0028">Amino-acid biosynthesis</keyword>
<dbReference type="InterPro" id="IPR005814">
    <property type="entry name" value="Aminotrans_3"/>
</dbReference>
<dbReference type="NCBIfam" id="NF002325">
    <property type="entry name" value="PRK01278.1"/>
    <property type="match status" value="1"/>
</dbReference>
<dbReference type="PANTHER" id="PTHR11986:SF122">
    <property type="entry name" value="ACETYLORNITHINE_SUCCINYLDIAMINOPIMELATE AMINOTRANSFERASE"/>
    <property type="match status" value="1"/>
</dbReference>
<feature type="binding site" evidence="8">
    <location>
        <position position="284"/>
    </location>
    <ligand>
        <name>pyridoxal 5'-phosphate</name>
        <dbReference type="ChEBI" id="CHEBI:597326"/>
    </ligand>
</feature>
<feature type="binding site" evidence="8">
    <location>
        <begin position="226"/>
        <end position="229"/>
    </location>
    <ligand>
        <name>pyridoxal 5'-phosphate</name>
        <dbReference type="ChEBI" id="CHEBI:597326"/>
    </ligand>
</feature>
<comment type="pathway">
    <text evidence="8">Amino-acid biosynthesis; L-arginine biosynthesis; N(2)-acetyl-L-ornithine from L-glutamate: step 4/4.</text>
</comment>
<keyword evidence="7 8" id="KW-0457">Lysine biosynthesis</keyword>